<dbReference type="Proteomes" id="UP000297248">
    <property type="component" value="Unassembled WGS sequence"/>
</dbReference>
<gene>
    <name evidence="2" type="ORF">E2R65_12795</name>
</gene>
<dbReference type="SUPFAM" id="SSF88874">
    <property type="entry name" value="Receptor-binding domain of short tail fibre protein gp12"/>
    <property type="match status" value="1"/>
</dbReference>
<protein>
    <submittedName>
        <fullName evidence="2">Phage tail protein</fullName>
    </submittedName>
</protein>
<dbReference type="AlphaFoldDB" id="A0A4Y8ADI2"/>
<accession>A0A4Y8ADI2</accession>
<name>A0A4Y8ADI2_9SPHI</name>
<reference evidence="2 3" key="1">
    <citation type="journal article" date="2016" name="Int. J. Syst. Evol. Microbiol.">
        <title>Proposal of Mucilaginibacter phyllosphaerae sp. nov. isolated from the phyllosphere of Galium album.</title>
        <authorList>
            <person name="Aydogan E.L."/>
            <person name="Busse H.J."/>
            <person name="Moser G."/>
            <person name="Muller C."/>
            <person name="Kampfer P."/>
            <person name="Glaeser S.P."/>
        </authorList>
    </citation>
    <scope>NUCLEOTIDE SEQUENCE [LARGE SCALE GENOMIC DNA]</scope>
    <source>
        <strain evidence="2 3">PP-F2FG21</strain>
    </source>
</reference>
<sequence length="196" mass="19955">MMDPLIGEIKMFAGNFAPKGWALCNGSLMSISQNSALFSILGTTYGGDGSSSFALPNLQGRTPVHVGQGPGSYYPLGAAVGTENVTILSQQMPSHIHAATATVAVNVSIDVNTTTPNQGLAAGNYIGYNANPEDGTPLPFYSDAPTANSQLKGVTATGTSAVTVAAAGGNSPLNIVQPVLAVNFIIATEGIYPSRP</sequence>
<organism evidence="2 3">
    <name type="scientific">Mucilaginibacter phyllosphaerae</name>
    <dbReference type="NCBI Taxonomy" id="1812349"/>
    <lineage>
        <taxon>Bacteria</taxon>
        <taxon>Pseudomonadati</taxon>
        <taxon>Bacteroidota</taxon>
        <taxon>Sphingobacteriia</taxon>
        <taxon>Sphingobacteriales</taxon>
        <taxon>Sphingobacteriaceae</taxon>
        <taxon>Mucilaginibacter</taxon>
    </lineage>
</organism>
<dbReference type="InterPro" id="IPR037053">
    <property type="entry name" value="Phage_tail_collar_dom_sf"/>
</dbReference>
<feature type="domain" description="Phage tail collar" evidence="1">
    <location>
        <begin position="7"/>
        <end position="63"/>
    </location>
</feature>
<evidence type="ECO:0000259" key="1">
    <source>
        <dbReference type="Pfam" id="PF07484"/>
    </source>
</evidence>
<evidence type="ECO:0000313" key="3">
    <source>
        <dbReference type="Proteomes" id="UP000297248"/>
    </source>
</evidence>
<evidence type="ECO:0000313" key="2">
    <source>
        <dbReference type="EMBL" id="TEW65998.1"/>
    </source>
</evidence>
<dbReference type="OrthoDB" id="9810174at2"/>
<proteinExistence type="predicted"/>
<comment type="caution">
    <text evidence="2">The sequence shown here is derived from an EMBL/GenBank/DDBJ whole genome shotgun (WGS) entry which is preliminary data.</text>
</comment>
<dbReference type="EMBL" id="SNQG01000004">
    <property type="protein sequence ID" value="TEW65998.1"/>
    <property type="molecule type" value="Genomic_DNA"/>
</dbReference>
<dbReference type="InterPro" id="IPR011083">
    <property type="entry name" value="Phage_tail_collar_dom"/>
</dbReference>
<dbReference type="Pfam" id="PF07484">
    <property type="entry name" value="Collar"/>
    <property type="match status" value="1"/>
</dbReference>
<dbReference type="Gene3D" id="3.90.1340.10">
    <property type="entry name" value="Phage tail collar domain"/>
    <property type="match status" value="1"/>
</dbReference>